<gene>
    <name evidence="3" type="ORF">CGZ90_11670</name>
</gene>
<dbReference type="GO" id="GO:0003700">
    <property type="term" value="F:DNA-binding transcription factor activity"/>
    <property type="evidence" value="ECO:0007669"/>
    <property type="project" value="InterPro"/>
</dbReference>
<dbReference type="InterPro" id="IPR001845">
    <property type="entry name" value="HTH_ArsR_DNA-bd_dom"/>
</dbReference>
<protein>
    <recommendedName>
        <fullName evidence="2">HTH arsR-type domain-containing protein</fullName>
    </recommendedName>
</protein>
<evidence type="ECO:0000256" key="1">
    <source>
        <dbReference type="ARBA" id="ARBA00023125"/>
    </source>
</evidence>
<feature type="domain" description="HTH arsR-type" evidence="2">
    <location>
        <begin position="2"/>
        <end position="86"/>
    </location>
</feature>
<dbReference type="NCBIfam" id="NF005061">
    <property type="entry name" value="PRK06474.1"/>
    <property type="match status" value="1"/>
</dbReference>
<keyword evidence="1" id="KW-0238">DNA-binding</keyword>
<comment type="caution">
    <text evidence="3">The sequence shown here is derived from an EMBL/GenBank/DDBJ whole genome shotgun (WGS) entry which is preliminary data.</text>
</comment>
<name>A0A235F8G0_9BACL</name>
<dbReference type="Gene3D" id="1.10.10.10">
    <property type="entry name" value="Winged helix-like DNA-binding domain superfamily/Winged helix DNA-binding domain"/>
    <property type="match status" value="1"/>
</dbReference>
<dbReference type="CDD" id="cd00090">
    <property type="entry name" value="HTH_ARSR"/>
    <property type="match status" value="1"/>
</dbReference>
<dbReference type="RefSeq" id="WP_094252682.1">
    <property type="nucleotide sequence ID" value="NZ_JBHLXL010000001.1"/>
</dbReference>
<dbReference type="InterPro" id="IPR011991">
    <property type="entry name" value="ArsR-like_HTH"/>
</dbReference>
<reference evidence="3 4" key="1">
    <citation type="submission" date="2017-07" db="EMBL/GenBank/DDBJ databases">
        <title>Fictibacillus sp. nov. GDSW-R2A3 Genome sequencing and assembly.</title>
        <authorList>
            <person name="Mayilraj S."/>
        </authorList>
    </citation>
    <scope>NUCLEOTIDE SEQUENCE [LARGE SCALE GENOMIC DNA]</scope>
    <source>
        <strain evidence="3 4">GDSW-R2A3</strain>
    </source>
</reference>
<sequence>MKKIDILLHPVRMRILQCLIGNESYSPQELSVRLSDIPRTSVYRHVNILAEAGMIEVAKEQQSRGSIEKFYRIAAAGAEVSPEEIQSMSKDDHLRSFFTFLLMLHQQFDEYLNSGNFDMLTDGVGYRQTALHLTDEELSSFAQELNGVVSKYITNPPGDGRKERLFSTIYVPKKK</sequence>
<dbReference type="SUPFAM" id="SSF46785">
    <property type="entry name" value="Winged helix' DNA-binding domain"/>
    <property type="match status" value="1"/>
</dbReference>
<dbReference type="Pfam" id="PF12840">
    <property type="entry name" value="HTH_20"/>
    <property type="match status" value="1"/>
</dbReference>
<evidence type="ECO:0000313" key="3">
    <source>
        <dbReference type="EMBL" id="OYD57333.1"/>
    </source>
</evidence>
<dbReference type="InterPro" id="IPR036388">
    <property type="entry name" value="WH-like_DNA-bd_sf"/>
</dbReference>
<accession>A0A235F8G0</accession>
<evidence type="ECO:0000259" key="2">
    <source>
        <dbReference type="SMART" id="SM00418"/>
    </source>
</evidence>
<dbReference type="Proteomes" id="UP000215059">
    <property type="component" value="Unassembled WGS sequence"/>
</dbReference>
<dbReference type="InterPro" id="IPR036390">
    <property type="entry name" value="WH_DNA-bd_sf"/>
</dbReference>
<dbReference type="GO" id="GO:0003677">
    <property type="term" value="F:DNA binding"/>
    <property type="evidence" value="ECO:0007669"/>
    <property type="project" value="UniProtKB-KW"/>
</dbReference>
<dbReference type="OrthoDB" id="5949858at2"/>
<proteinExistence type="predicted"/>
<evidence type="ECO:0000313" key="4">
    <source>
        <dbReference type="Proteomes" id="UP000215059"/>
    </source>
</evidence>
<dbReference type="Gene3D" id="6.10.140.2180">
    <property type="match status" value="1"/>
</dbReference>
<keyword evidence="4" id="KW-1185">Reference proteome</keyword>
<dbReference type="EMBL" id="NOII01000003">
    <property type="protein sequence ID" value="OYD57333.1"/>
    <property type="molecule type" value="Genomic_DNA"/>
</dbReference>
<dbReference type="AlphaFoldDB" id="A0A235F8G0"/>
<dbReference type="SMART" id="SM00418">
    <property type="entry name" value="HTH_ARSR"/>
    <property type="match status" value="1"/>
</dbReference>
<organism evidence="3 4">
    <name type="scientific">Fictibacillus aquaticus</name>
    <dbReference type="NCBI Taxonomy" id="2021314"/>
    <lineage>
        <taxon>Bacteria</taxon>
        <taxon>Bacillati</taxon>
        <taxon>Bacillota</taxon>
        <taxon>Bacilli</taxon>
        <taxon>Bacillales</taxon>
        <taxon>Fictibacillaceae</taxon>
        <taxon>Fictibacillus</taxon>
    </lineage>
</organism>